<dbReference type="GO" id="GO:0016791">
    <property type="term" value="F:phosphatase activity"/>
    <property type="evidence" value="ECO:0007669"/>
    <property type="project" value="TreeGrafter"/>
</dbReference>
<dbReference type="Gene3D" id="3.40.50.1000">
    <property type="entry name" value="HAD superfamily/HAD-like"/>
    <property type="match status" value="1"/>
</dbReference>
<sequence length="294" mass="31825">MIQLSPARLLASDLDGTILFQRTMSNNDVASLKRWHSQEPAGSHQLVCCTGKSLAATRYCIDQFGVPWDFYVMYTGAVVCDSDYRILHASTLGNDVMLEVWEFLSRVPGIAVYATTLDTEDVSLGESLPQGVATDMIQTFVPLDLARIPEHQFVGVPIWVPAEAAQVGTDIDDLQAQILARFGDVLDCHRNQDFLDIVPKGATKGSGLRWLLDYLSTGECPGAGEGAVQGVQESAACDGGRVELLTAGDSFNDLDMHRIADISASFPHSPAEVQAATTHVVGSMAEFIDLNLKH</sequence>
<dbReference type="KEGG" id="caz:CARG_09565"/>
<name>U3GXB8_9CORY</name>
<dbReference type="EMBL" id="CP006365">
    <property type="protein sequence ID" value="AGU16004.1"/>
    <property type="molecule type" value="Genomic_DNA"/>
</dbReference>
<dbReference type="InterPro" id="IPR023214">
    <property type="entry name" value="HAD_sf"/>
</dbReference>
<protein>
    <recommendedName>
        <fullName evidence="3">Sucrose phosphatase-like domain-containing protein</fullName>
    </recommendedName>
</protein>
<dbReference type="GeneID" id="78250633"/>
<dbReference type="GO" id="GO:0005829">
    <property type="term" value="C:cytosol"/>
    <property type="evidence" value="ECO:0007669"/>
    <property type="project" value="TreeGrafter"/>
</dbReference>
<dbReference type="OrthoDB" id="9806027at2"/>
<gene>
    <name evidence="1" type="ORF">CARG_09565</name>
</gene>
<dbReference type="HOGENOM" id="CLU_044146_3_2_11"/>
<evidence type="ECO:0000313" key="2">
    <source>
        <dbReference type="Proteomes" id="UP000016943"/>
    </source>
</evidence>
<dbReference type="PANTHER" id="PTHR10000">
    <property type="entry name" value="PHOSPHOSERINE PHOSPHATASE"/>
    <property type="match status" value="1"/>
</dbReference>
<dbReference type="Pfam" id="PF08282">
    <property type="entry name" value="Hydrolase_3"/>
    <property type="match status" value="1"/>
</dbReference>
<reference evidence="1 2" key="1">
    <citation type="journal article" date="2013" name="Genome Announc.">
        <title>Whole-Genome Sequence of the Clinical Strain Corynebacterium argentoratense DSM 44202, Isolated from a Human Throat Specimen.</title>
        <authorList>
            <person name="Bomholt C."/>
            <person name="Glaub A."/>
            <person name="Gravermann K."/>
            <person name="Albersmeier A."/>
            <person name="Brinkrolf K."/>
            <person name="Ruckert C."/>
            <person name="Tauch A."/>
        </authorList>
    </citation>
    <scope>NUCLEOTIDE SEQUENCE [LARGE SCALE GENOMIC DNA]</scope>
    <source>
        <strain evidence="1">DSM 44202</strain>
    </source>
</reference>
<dbReference type="eggNOG" id="COG0561">
    <property type="taxonomic scope" value="Bacteria"/>
</dbReference>
<dbReference type="STRING" id="1348662.CARG_09565"/>
<dbReference type="RefSeq" id="WP_021012401.1">
    <property type="nucleotide sequence ID" value="NC_022198.1"/>
</dbReference>
<keyword evidence="2" id="KW-1185">Reference proteome</keyword>
<evidence type="ECO:0000313" key="1">
    <source>
        <dbReference type="EMBL" id="AGU16004.1"/>
    </source>
</evidence>
<dbReference type="PATRIC" id="fig|1348662.3.peg.1890"/>
<organism evidence="1 2">
    <name type="scientific">Corynebacterium argentoratense DSM 44202</name>
    <dbReference type="NCBI Taxonomy" id="1348662"/>
    <lineage>
        <taxon>Bacteria</taxon>
        <taxon>Bacillati</taxon>
        <taxon>Actinomycetota</taxon>
        <taxon>Actinomycetes</taxon>
        <taxon>Mycobacteriales</taxon>
        <taxon>Corynebacteriaceae</taxon>
        <taxon>Corynebacterium</taxon>
    </lineage>
</organism>
<dbReference type="Proteomes" id="UP000016943">
    <property type="component" value="Chromosome"/>
</dbReference>
<accession>U3GXB8</accession>
<dbReference type="PANTHER" id="PTHR10000:SF8">
    <property type="entry name" value="HAD SUPERFAMILY HYDROLASE-LIKE, TYPE 3"/>
    <property type="match status" value="1"/>
</dbReference>
<dbReference type="Gene3D" id="3.30.1240.10">
    <property type="match status" value="1"/>
</dbReference>
<dbReference type="AlphaFoldDB" id="U3GXB8"/>
<dbReference type="GO" id="GO:0000287">
    <property type="term" value="F:magnesium ion binding"/>
    <property type="evidence" value="ECO:0007669"/>
    <property type="project" value="TreeGrafter"/>
</dbReference>
<evidence type="ECO:0008006" key="3">
    <source>
        <dbReference type="Google" id="ProtNLM"/>
    </source>
</evidence>
<proteinExistence type="predicted"/>
<dbReference type="InterPro" id="IPR036412">
    <property type="entry name" value="HAD-like_sf"/>
</dbReference>
<dbReference type="SUPFAM" id="SSF56784">
    <property type="entry name" value="HAD-like"/>
    <property type="match status" value="1"/>
</dbReference>